<evidence type="ECO:0000256" key="5">
    <source>
        <dbReference type="ARBA" id="ARBA00022553"/>
    </source>
</evidence>
<evidence type="ECO:0000256" key="6">
    <source>
        <dbReference type="ARBA" id="ARBA00022692"/>
    </source>
</evidence>
<keyword evidence="20" id="KW-1185">Reference proteome</keyword>
<dbReference type="RefSeq" id="WP_079686479.1">
    <property type="nucleotide sequence ID" value="NZ_FUZU01000001.1"/>
</dbReference>
<evidence type="ECO:0000256" key="8">
    <source>
        <dbReference type="ARBA" id="ARBA00022840"/>
    </source>
</evidence>
<evidence type="ECO:0000259" key="17">
    <source>
        <dbReference type="PROSITE" id="PS50113"/>
    </source>
</evidence>
<dbReference type="Proteomes" id="UP000190961">
    <property type="component" value="Unassembled WGS sequence"/>
</dbReference>
<dbReference type="InterPro" id="IPR035965">
    <property type="entry name" value="PAS-like_dom_sf"/>
</dbReference>
<dbReference type="InterPro" id="IPR004358">
    <property type="entry name" value="Sig_transdc_His_kin-like_C"/>
</dbReference>
<dbReference type="SUPFAM" id="SSF47226">
    <property type="entry name" value="Histidine-containing phosphotransfer domain, HPT domain"/>
    <property type="match status" value="1"/>
</dbReference>
<evidence type="ECO:0000259" key="14">
    <source>
        <dbReference type="PROSITE" id="PS50109"/>
    </source>
</evidence>
<dbReference type="PRINTS" id="PR00344">
    <property type="entry name" value="BCTRLSENSOR"/>
</dbReference>
<evidence type="ECO:0000256" key="7">
    <source>
        <dbReference type="ARBA" id="ARBA00022741"/>
    </source>
</evidence>
<dbReference type="CDD" id="cd00130">
    <property type="entry name" value="PAS"/>
    <property type="match status" value="1"/>
</dbReference>
<dbReference type="SMART" id="SM00091">
    <property type="entry name" value="PAS"/>
    <property type="match status" value="1"/>
</dbReference>
<evidence type="ECO:0000256" key="4">
    <source>
        <dbReference type="ARBA" id="ARBA00022475"/>
    </source>
</evidence>
<dbReference type="SMART" id="SM00388">
    <property type="entry name" value="HisKA"/>
    <property type="match status" value="1"/>
</dbReference>
<dbReference type="GO" id="GO:0006355">
    <property type="term" value="P:regulation of DNA-templated transcription"/>
    <property type="evidence" value="ECO:0007669"/>
    <property type="project" value="InterPro"/>
</dbReference>
<dbReference type="CDD" id="cd00082">
    <property type="entry name" value="HisKA"/>
    <property type="match status" value="1"/>
</dbReference>
<dbReference type="SMART" id="SM00448">
    <property type="entry name" value="REC"/>
    <property type="match status" value="1"/>
</dbReference>
<dbReference type="FunFam" id="3.30.565.10:FF:000010">
    <property type="entry name" value="Sensor histidine kinase RcsC"/>
    <property type="match status" value="1"/>
</dbReference>
<dbReference type="InterPro" id="IPR036097">
    <property type="entry name" value="HisK_dim/P_sf"/>
</dbReference>
<dbReference type="InterPro" id="IPR036890">
    <property type="entry name" value="HATPase_C_sf"/>
</dbReference>
<comment type="subcellular location">
    <subcellularLocation>
        <location evidence="2">Cell membrane</location>
        <topology evidence="2">Multi-pass membrane protein</topology>
    </subcellularLocation>
</comment>
<dbReference type="InterPro" id="IPR013767">
    <property type="entry name" value="PAS_fold"/>
</dbReference>
<keyword evidence="5 13" id="KW-0597">Phosphoprotein</keyword>
<dbReference type="SUPFAM" id="SSF52172">
    <property type="entry name" value="CheY-like"/>
    <property type="match status" value="1"/>
</dbReference>
<evidence type="ECO:0000256" key="10">
    <source>
        <dbReference type="ARBA" id="ARBA00023012"/>
    </source>
</evidence>
<keyword evidence="10" id="KW-0902">Two-component regulatory system</keyword>
<keyword evidence="7" id="KW-0547">Nucleotide-binding</keyword>
<dbReference type="Pfam" id="PF00512">
    <property type="entry name" value="HisKA"/>
    <property type="match status" value="1"/>
</dbReference>
<keyword evidence="11" id="KW-0472">Membrane</keyword>
<dbReference type="InterPro" id="IPR000014">
    <property type="entry name" value="PAS"/>
</dbReference>
<dbReference type="STRING" id="688867.SAMN05660236_1977"/>
<reference evidence="19 20" key="1">
    <citation type="submission" date="2017-02" db="EMBL/GenBank/DDBJ databases">
        <authorList>
            <person name="Peterson S.W."/>
        </authorList>
    </citation>
    <scope>NUCLEOTIDE SEQUENCE [LARGE SCALE GENOMIC DNA]</scope>
    <source>
        <strain evidence="19 20">DSM 25262</strain>
    </source>
</reference>
<dbReference type="CDD" id="cd17546">
    <property type="entry name" value="REC_hyHK_CKI1_RcsC-like"/>
    <property type="match status" value="1"/>
</dbReference>
<dbReference type="Gene3D" id="1.20.120.160">
    <property type="entry name" value="HPT domain"/>
    <property type="match status" value="1"/>
</dbReference>
<dbReference type="InterPro" id="IPR011006">
    <property type="entry name" value="CheY-like_superfamily"/>
</dbReference>
<feature type="domain" description="HPt" evidence="18">
    <location>
        <begin position="539"/>
        <end position="630"/>
    </location>
</feature>
<feature type="modified residue" description="Phosphohistidine" evidence="12">
    <location>
        <position position="578"/>
    </location>
</feature>
<dbReference type="Gene3D" id="3.40.50.2300">
    <property type="match status" value="1"/>
</dbReference>
<evidence type="ECO:0000259" key="16">
    <source>
        <dbReference type="PROSITE" id="PS50112"/>
    </source>
</evidence>
<dbReference type="CDD" id="cd16922">
    <property type="entry name" value="HATPase_EvgS-ArcB-TorS-like"/>
    <property type="match status" value="1"/>
</dbReference>
<feature type="domain" description="Histidine kinase" evidence="14">
    <location>
        <begin position="144"/>
        <end position="365"/>
    </location>
</feature>
<evidence type="ECO:0000313" key="19">
    <source>
        <dbReference type="EMBL" id="SKC60669.1"/>
    </source>
</evidence>
<keyword evidence="8" id="KW-0067">ATP-binding</keyword>
<protein>
    <recommendedName>
        <fullName evidence="3">histidine kinase</fullName>
        <ecNumber evidence="3">2.7.13.3</ecNumber>
    </recommendedName>
</protein>
<evidence type="ECO:0000259" key="15">
    <source>
        <dbReference type="PROSITE" id="PS50110"/>
    </source>
</evidence>
<dbReference type="InterPro" id="IPR003661">
    <property type="entry name" value="HisK_dim/P_dom"/>
</dbReference>
<evidence type="ECO:0000256" key="3">
    <source>
        <dbReference type="ARBA" id="ARBA00012438"/>
    </source>
</evidence>
<comment type="catalytic activity">
    <reaction evidence="1">
        <text>ATP + protein L-histidine = ADP + protein N-phospho-L-histidine.</text>
        <dbReference type="EC" id="2.7.13.3"/>
    </reaction>
</comment>
<dbReference type="OrthoDB" id="9781208at2"/>
<dbReference type="Pfam" id="PF01627">
    <property type="entry name" value="Hpt"/>
    <property type="match status" value="1"/>
</dbReference>
<accession>A0A1T5KAZ0</accession>
<dbReference type="Pfam" id="PF00072">
    <property type="entry name" value="Response_reg"/>
    <property type="match status" value="1"/>
</dbReference>
<dbReference type="SUPFAM" id="SSF55785">
    <property type="entry name" value="PYP-like sensor domain (PAS domain)"/>
    <property type="match status" value="1"/>
</dbReference>
<proteinExistence type="predicted"/>
<dbReference type="Pfam" id="PF02518">
    <property type="entry name" value="HATPase_c"/>
    <property type="match status" value="1"/>
</dbReference>
<dbReference type="EMBL" id="FUZU01000001">
    <property type="protein sequence ID" value="SKC60669.1"/>
    <property type="molecule type" value="Genomic_DNA"/>
</dbReference>
<dbReference type="SMART" id="SM00387">
    <property type="entry name" value="HATPase_c"/>
    <property type="match status" value="1"/>
</dbReference>
<dbReference type="GO" id="GO:0000155">
    <property type="term" value="F:phosphorelay sensor kinase activity"/>
    <property type="evidence" value="ECO:0007669"/>
    <property type="project" value="InterPro"/>
</dbReference>
<dbReference type="SUPFAM" id="SSF55874">
    <property type="entry name" value="ATPase domain of HSP90 chaperone/DNA topoisomerase II/histidine kinase"/>
    <property type="match status" value="1"/>
</dbReference>
<dbReference type="PROSITE" id="PS50110">
    <property type="entry name" value="RESPONSE_REGULATORY"/>
    <property type="match status" value="1"/>
</dbReference>
<name>A0A1T5KAZ0_9BACT</name>
<dbReference type="PANTHER" id="PTHR45339:SF1">
    <property type="entry name" value="HYBRID SIGNAL TRANSDUCTION HISTIDINE KINASE J"/>
    <property type="match status" value="1"/>
</dbReference>
<keyword evidence="4" id="KW-1003">Cell membrane</keyword>
<dbReference type="SUPFAM" id="SSF47384">
    <property type="entry name" value="Homodimeric domain of signal transducing histidine kinase"/>
    <property type="match status" value="1"/>
</dbReference>
<organism evidence="19 20">
    <name type="scientific">Ohtaekwangia koreensis</name>
    <dbReference type="NCBI Taxonomy" id="688867"/>
    <lineage>
        <taxon>Bacteria</taxon>
        <taxon>Pseudomonadati</taxon>
        <taxon>Bacteroidota</taxon>
        <taxon>Cytophagia</taxon>
        <taxon>Cytophagales</taxon>
        <taxon>Fulvivirgaceae</taxon>
        <taxon>Ohtaekwangia</taxon>
    </lineage>
</organism>
<feature type="modified residue" description="4-aspartylphosphate" evidence="13">
    <location>
        <position position="440"/>
    </location>
</feature>
<keyword evidence="6" id="KW-0812">Transmembrane</keyword>
<evidence type="ECO:0000256" key="13">
    <source>
        <dbReference type="PROSITE-ProRule" id="PRU00169"/>
    </source>
</evidence>
<evidence type="ECO:0000256" key="9">
    <source>
        <dbReference type="ARBA" id="ARBA00022989"/>
    </source>
</evidence>
<feature type="domain" description="PAC" evidence="17">
    <location>
        <begin position="82"/>
        <end position="133"/>
    </location>
</feature>
<dbReference type="GO" id="GO:0005524">
    <property type="term" value="F:ATP binding"/>
    <property type="evidence" value="ECO:0007669"/>
    <property type="project" value="UniProtKB-KW"/>
</dbReference>
<dbReference type="InterPro" id="IPR036641">
    <property type="entry name" value="HPT_dom_sf"/>
</dbReference>
<dbReference type="PROSITE" id="PS50113">
    <property type="entry name" value="PAC"/>
    <property type="match status" value="1"/>
</dbReference>
<dbReference type="PROSITE" id="PS50109">
    <property type="entry name" value="HIS_KIN"/>
    <property type="match status" value="1"/>
</dbReference>
<keyword evidence="9" id="KW-1133">Transmembrane helix</keyword>
<dbReference type="Gene3D" id="3.30.565.10">
    <property type="entry name" value="Histidine kinase-like ATPase, C-terminal domain"/>
    <property type="match status" value="1"/>
</dbReference>
<gene>
    <name evidence="19" type="ORF">SAMN05660236_1977</name>
</gene>
<dbReference type="Gene3D" id="3.30.450.20">
    <property type="entry name" value="PAS domain"/>
    <property type="match status" value="1"/>
</dbReference>
<dbReference type="InterPro" id="IPR000700">
    <property type="entry name" value="PAS-assoc_C"/>
</dbReference>
<evidence type="ECO:0000256" key="12">
    <source>
        <dbReference type="PROSITE-ProRule" id="PRU00110"/>
    </source>
</evidence>
<evidence type="ECO:0000313" key="20">
    <source>
        <dbReference type="Proteomes" id="UP000190961"/>
    </source>
</evidence>
<dbReference type="GO" id="GO:0005886">
    <property type="term" value="C:plasma membrane"/>
    <property type="evidence" value="ECO:0007669"/>
    <property type="project" value="UniProtKB-SubCell"/>
</dbReference>
<sequence length="638" mass="72657">MNLQQYIKKGSFYESVVEDGSDIIFIVDYVGNIHYHNASASATLGYRSKSLFGKNFFDYILLETRDEFQKKLKESQKRAYTEKVEFQFLCKDGTYRFLEFNAINLKYKQGIPGFILDCRDVTQRKENESELVRLQKAKEQFLANISHEIRTPINGIAGMANLLGQSPSPEERETYLSAIKHSAENLKVIINDILDLAAIESGKLRFEKIAFNLKDLLPSLISTFMYQAKEKKIALDYRIDEKLNKILLGDPVRLNQILINLISNAVKFTHKGSIQIKCTAEREQRGVCWVRIEVTDTGVGIQEEKLTTIFESFSQADASVTRRYGGTGLGLTIVKQMVELQNGKIHVVSKEHVGSTFMVTIPYAIGKVNAITQSTPRRDKALKDTNTSQLRVLLVEDNDINRLYAKSILKNWQCFIDEAENGLVAIEKIKNNYFDVILMDVQMPVMDGYEATKAIRMMEQSANLPIIALTANATPNDVEKCLAAGMNDYLPKPFTPEDLYQKLFDELKIKPLSTEQRPVTVKVVPSYNLNYLRSVSGNNEEFIREMVSTFIQTVPQILEDMKQSMGNHDWIKLSRLAHQIKPSFILMGLDSLRSDIVFIEENSKLETNLTEVERLAFDFIERCYSMLPELSKEGMPAA</sequence>
<evidence type="ECO:0000259" key="18">
    <source>
        <dbReference type="PROSITE" id="PS50894"/>
    </source>
</evidence>
<dbReference type="InterPro" id="IPR005467">
    <property type="entry name" value="His_kinase_dom"/>
</dbReference>
<dbReference type="EC" id="2.7.13.3" evidence="3"/>
<dbReference type="Pfam" id="PF00989">
    <property type="entry name" value="PAS"/>
    <property type="match status" value="1"/>
</dbReference>
<evidence type="ECO:0000256" key="1">
    <source>
        <dbReference type="ARBA" id="ARBA00000085"/>
    </source>
</evidence>
<dbReference type="NCBIfam" id="TIGR00229">
    <property type="entry name" value="sensory_box"/>
    <property type="match status" value="1"/>
</dbReference>
<dbReference type="PROSITE" id="PS50894">
    <property type="entry name" value="HPT"/>
    <property type="match status" value="1"/>
</dbReference>
<dbReference type="InterPro" id="IPR001789">
    <property type="entry name" value="Sig_transdc_resp-reg_receiver"/>
</dbReference>
<dbReference type="InterPro" id="IPR008207">
    <property type="entry name" value="Sig_transdc_His_kin_Hpt_dom"/>
</dbReference>
<evidence type="ECO:0000256" key="11">
    <source>
        <dbReference type="ARBA" id="ARBA00023136"/>
    </source>
</evidence>
<evidence type="ECO:0000256" key="2">
    <source>
        <dbReference type="ARBA" id="ARBA00004651"/>
    </source>
</evidence>
<feature type="domain" description="PAS" evidence="16">
    <location>
        <begin position="9"/>
        <end position="79"/>
    </location>
</feature>
<dbReference type="InterPro" id="IPR003594">
    <property type="entry name" value="HATPase_dom"/>
</dbReference>
<dbReference type="AlphaFoldDB" id="A0A1T5KAZ0"/>
<feature type="domain" description="Response regulatory" evidence="15">
    <location>
        <begin position="391"/>
        <end position="507"/>
    </location>
</feature>
<dbReference type="Gene3D" id="1.10.287.130">
    <property type="match status" value="1"/>
</dbReference>
<dbReference type="PROSITE" id="PS50112">
    <property type="entry name" value="PAS"/>
    <property type="match status" value="1"/>
</dbReference>
<dbReference type="PANTHER" id="PTHR45339">
    <property type="entry name" value="HYBRID SIGNAL TRANSDUCTION HISTIDINE KINASE J"/>
    <property type="match status" value="1"/>
</dbReference>